<dbReference type="Proteomes" id="UP000600588">
    <property type="component" value="Unassembled WGS sequence"/>
</dbReference>
<dbReference type="GO" id="GO:0006355">
    <property type="term" value="P:regulation of DNA-templated transcription"/>
    <property type="evidence" value="ECO:0007669"/>
    <property type="project" value="InterPro"/>
</dbReference>
<evidence type="ECO:0000313" key="2">
    <source>
        <dbReference type="Proteomes" id="UP000600588"/>
    </source>
</evidence>
<dbReference type="SUPFAM" id="SSF47598">
    <property type="entry name" value="Ribbon-helix-helix"/>
    <property type="match status" value="1"/>
</dbReference>
<reference evidence="1 2" key="1">
    <citation type="submission" date="2020-09" db="EMBL/GenBank/DDBJ databases">
        <title>TT11 complete genome.</title>
        <authorList>
            <person name="Wu Z."/>
        </authorList>
    </citation>
    <scope>NUCLEOTIDE SEQUENCE [LARGE SCALE GENOMIC DNA]</scope>
    <source>
        <strain evidence="1 2">TT11</strain>
    </source>
</reference>
<name>A0A8J6Q4I9_9FLAO</name>
<gene>
    <name evidence="1" type="ORF">ICJ83_16540</name>
</gene>
<dbReference type="EMBL" id="JACVXB010000015">
    <property type="protein sequence ID" value="MBD0833740.1"/>
    <property type="molecule type" value="Genomic_DNA"/>
</dbReference>
<dbReference type="InterPro" id="IPR010985">
    <property type="entry name" value="Ribbon_hlx_hlx"/>
</dbReference>
<dbReference type="AlphaFoldDB" id="A0A8J6Q4I9"/>
<evidence type="ECO:0000313" key="1">
    <source>
        <dbReference type="EMBL" id="MBD0833740.1"/>
    </source>
</evidence>
<comment type="caution">
    <text evidence="1">The sequence shown here is derived from an EMBL/GenBank/DDBJ whole genome shotgun (WGS) entry which is preliminary data.</text>
</comment>
<protein>
    <submittedName>
        <fullName evidence="1">Uncharacterized protein</fullName>
    </submittedName>
</protein>
<sequence length="178" mass="21355">MSKKYPVKNTDPSVNLRLSQELKDTIQAEAAKRNTTVSKYLRELLENIYSGDYCRYETLKDKVENFLFSKDFIQLVVWIYSKRYKREKTESNEDLDRYIATLKQVHTHVPDYLVREFDKVLQDVMKVRYEESEYSYQSFRFLETSLEKGRFDLKLLEQFLLDDEALREFVLAETNKLG</sequence>
<proteinExistence type="predicted"/>
<accession>A0A8J6Q4I9</accession>
<keyword evidence="2" id="KW-1185">Reference proteome</keyword>
<organism evidence="1 2">
    <name type="scientific">Aestuariibaculum sediminum</name>
    <dbReference type="NCBI Taxonomy" id="2770637"/>
    <lineage>
        <taxon>Bacteria</taxon>
        <taxon>Pseudomonadati</taxon>
        <taxon>Bacteroidota</taxon>
        <taxon>Flavobacteriia</taxon>
        <taxon>Flavobacteriales</taxon>
        <taxon>Flavobacteriaceae</taxon>
    </lineage>
</organism>
<dbReference type="RefSeq" id="WP_188231541.1">
    <property type="nucleotide sequence ID" value="NZ_JACVXB010000015.1"/>
</dbReference>